<dbReference type="OrthoDB" id="612043at2759"/>
<dbReference type="EnsemblMetazoa" id="tetur07g02310.1">
    <property type="protein sequence ID" value="tetur07g02310.1"/>
    <property type="gene ID" value="tetur07g02310"/>
</dbReference>
<evidence type="ECO:0000313" key="2">
    <source>
        <dbReference type="Proteomes" id="UP000015104"/>
    </source>
</evidence>
<dbReference type="SUPFAM" id="SSF81383">
    <property type="entry name" value="F-box domain"/>
    <property type="match status" value="1"/>
</dbReference>
<dbReference type="KEGG" id="tut:107361810"/>
<dbReference type="AlphaFoldDB" id="T1K8R7"/>
<reference evidence="1" key="2">
    <citation type="submission" date="2015-06" db="UniProtKB">
        <authorList>
            <consortium name="EnsemblMetazoa"/>
        </authorList>
    </citation>
    <scope>IDENTIFICATION</scope>
</reference>
<dbReference type="HOGENOM" id="CLU_029073_0_0_1"/>
<proteinExistence type="predicted"/>
<dbReference type="SUPFAM" id="SSF52047">
    <property type="entry name" value="RNI-like"/>
    <property type="match status" value="1"/>
</dbReference>
<dbReference type="InterPro" id="IPR032675">
    <property type="entry name" value="LRR_dom_sf"/>
</dbReference>
<reference evidence="2" key="1">
    <citation type="submission" date="2011-08" db="EMBL/GenBank/DDBJ databases">
        <authorList>
            <person name="Rombauts S."/>
        </authorList>
    </citation>
    <scope>NUCLEOTIDE SEQUENCE</scope>
    <source>
        <strain evidence="2">London</strain>
    </source>
</reference>
<sequence>MLINELPDDCLLAIFDCVNNLDDLMNCFKVCVGWSQLIAKRTKKVKYILEYPNYKYDCVYYYEGIKRIDGTCLSTLFPNVKIAQFSYTLLRKVKLEDIVAFIRHQKSLKGLIHSLSEPIEKYCSKLEMVCLSRKSNILPNGSGIKQLLIWWSTLRDFARDAHNFPNLERLHLHIQDTYPDRYYHGPVLEKLKIVELDTFCPYDIIFYGFQFMDSCPNLQSAYIFTTNRCLFVDETIKHECLQDLAIEFNYNGGIDWNDLKRLSMKYPNLKHLALRKLNDLKDEHIEQLVHILPNLVLLDVRGCRGVTQKAADYVQDHCKRYGCSIKFYFNWDQINEIKSDWPQLYTKGQRICRGFDFMKHCFLKDFLDLPYLMIPIDY</sequence>
<name>T1K8R7_TETUR</name>
<dbReference type="EMBL" id="CAEY01001880">
    <property type="status" value="NOT_ANNOTATED_CDS"/>
    <property type="molecule type" value="Genomic_DNA"/>
</dbReference>
<evidence type="ECO:0000313" key="1">
    <source>
        <dbReference type="EnsemblMetazoa" id="tetur07g02310.1"/>
    </source>
</evidence>
<dbReference type="Gene3D" id="1.20.1280.50">
    <property type="match status" value="1"/>
</dbReference>
<accession>T1K8R7</accession>
<protein>
    <recommendedName>
        <fullName evidence="3">F-box domain-containing protein</fullName>
    </recommendedName>
</protein>
<gene>
    <name evidence="1" type="primary">107361810</name>
</gene>
<dbReference type="InterPro" id="IPR036047">
    <property type="entry name" value="F-box-like_dom_sf"/>
</dbReference>
<keyword evidence="2" id="KW-1185">Reference proteome</keyword>
<dbReference type="Proteomes" id="UP000015104">
    <property type="component" value="Unassembled WGS sequence"/>
</dbReference>
<evidence type="ECO:0008006" key="3">
    <source>
        <dbReference type="Google" id="ProtNLM"/>
    </source>
</evidence>
<organism evidence="1 2">
    <name type="scientific">Tetranychus urticae</name>
    <name type="common">Two-spotted spider mite</name>
    <dbReference type="NCBI Taxonomy" id="32264"/>
    <lineage>
        <taxon>Eukaryota</taxon>
        <taxon>Metazoa</taxon>
        <taxon>Ecdysozoa</taxon>
        <taxon>Arthropoda</taxon>
        <taxon>Chelicerata</taxon>
        <taxon>Arachnida</taxon>
        <taxon>Acari</taxon>
        <taxon>Acariformes</taxon>
        <taxon>Trombidiformes</taxon>
        <taxon>Prostigmata</taxon>
        <taxon>Eleutherengona</taxon>
        <taxon>Raphignathae</taxon>
        <taxon>Tetranychoidea</taxon>
        <taxon>Tetranychidae</taxon>
        <taxon>Tetranychus</taxon>
    </lineage>
</organism>
<dbReference type="Gene3D" id="3.80.10.10">
    <property type="entry name" value="Ribonuclease Inhibitor"/>
    <property type="match status" value="1"/>
</dbReference>